<protein>
    <recommendedName>
        <fullName evidence="7">Protein kinase domain-containing protein</fullName>
    </recommendedName>
</protein>
<dbReference type="SUPFAM" id="SSF56112">
    <property type="entry name" value="Protein kinase-like (PK-like)"/>
    <property type="match status" value="1"/>
</dbReference>
<evidence type="ECO:0000256" key="4">
    <source>
        <dbReference type="ARBA" id="ARBA00022777"/>
    </source>
</evidence>
<evidence type="ECO:0000313" key="8">
    <source>
        <dbReference type="EMBL" id="CAD9957018.1"/>
    </source>
</evidence>
<sequence length="462" mass="52915">MCAAHQRPMGYADQPRRIRRRDEDGNAQEQQMETILMPSAGARLTYAELNQSPVQGPAEETHVPLIGRAIVNPEGLELLDMNGGPLVPNVPPDMVPPIHLINSNENEAQGGYALTRKLKNLSHHGPGWGELWFGIKYKQVRPGLYQAPQPGRGEVAIKKLRKRVLDAVLRHGNDLPLSQDLRNIDHDYIRVAMSVQGRENPYREMSRMDEIGDNIHVLKQIEFLQDDHFCYIVMPKACGRQSLDHALFRQQAELAPHEARSYFVQILRILAYLEEKGIHHRDLSPDNFIFLEHDQLVVMDLAMSVRIPVDNETGRRTLIRALGRFGTPAFMAPEIWNDIDGFDGVSCDLWSAMLILYGMLTNVPLYRRPDADQDISFRYYVVARGITQDPINELIQEILGDLFDEEEPNVPDQHILLTQSQSHLALTPHAKELFHHFFRVEPDERYTLGQVMESNYVRYQED</sequence>
<dbReference type="GO" id="GO:0004674">
    <property type="term" value="F:protein serine/threonine kinase activity"/>
    <property type="evidence" value="ECO:0007669"/>
    <property type="project" value="UniProtKB-KW"/>
</dbReference>
<evidence type="ECO:0000256" key="6">
    <source>
        <dbReference type="SAM" id="MobiDB-lite"/>
    </source>
</evidence>
<feature type="domain" description="Protein kinase" evidence="7">
    <location>
        <begin position="101"/>
        <end position="457"/>
    </location>
</feature>
<evidence type="ECO:0000256" key="1">
    <source>
        <dbReference type="ARBA" id="ARBA00022527"/>
    </source>
</evidence>
<evidence type="ECO:0000259" key="7">
    <source>
        <dbReference type="PROSITE" id="PS50011"/>
    </source>
</evidence>
<dbReference type="PANTHER" id="PTHR24349">
    <property type="entry name" value="SERINE/THREONINE-PROTEIN KINASE"/>
    <property type="match status" value="1"/>
</dbReference>
<dbReference type="SMART" id="SM00220">
    <property type="entry name" value="S_TKc"/>
    <property type="match status" value="1"/>
</dbReference>
<evidence type="ECO:0000256" key="2">
    <source>
        <dbReference type="ARBA" id="ARBA00022679"/>
    </source>
</evidence>
<feature type="region of interest" description="Disordered" evidence="6">
    <location>
        <begin position="1"/>
        <end position="28"/>
    </location>
</feature>
<dbReference type="InterPro" id="IPR000719">
    <property type="entry name" value="Prot_kinase_dom"/>
</dbReference>
<dbReference type="PROSITE" id="PS00109">
    <property type="entry name" value="PROTEIN_KINASE_TYR"/>
    <property type="match status" value="1"/>
</dbReference>
<name>A0A7S2Y784_9STRA</name>
<proteinExistence type="predicted"/>
<keyword evidence="5" id="KW-0067">ATP-binding</keyword>
<keyword evidence="4" id="KW-0418">Kinase</keyword>
<dbReference type="GO" id="GO:0005524">
    <property type="term" value="F:ATP binding"/>
    <property type="evidence" value="ECO:0007669"/>
    <property type="project" value="UniProtKB-KW"/>
</dbReference>
<dbReference type="InterPro" id="IPR008266">
    <property type="entry name" value="Tyr_kinase_AS"/>
</dbReference>
<accession>A0A7S2Y784</accession>
<feature type="compositionally biased region" description="Basic and acidic residues" evidence="6">
    <location>
        <begin position="14"/>
        <end position="24"/>
    </location>
</feature>
<evidence type="ECO:0000256" key="5">
    <source>
        <dbReference type="ARBA" id="ARBA00022840"/>
    </source>
</evidence>
<keyword evidence="3" id="KW-0547">Nucleotide-binding</keyword>
<dbReference type="EMBL" id="HBHT01012056">
    <property type="protein sequence ID" value="CAD9957018.1"/>
    <property type="molecule type" value="Transcribed_RNA"/>
</dbReference>
<keyword evidence="2" id="KW-0808">Transferase</keyword>
<organism evidence="8">
    <name type="scientific">Entomoneis paludosa</name>
    <dbReference type="NCBI Taxonomy" id="265537"/>
    <lineage>
        <taxon>Eukaryota</taxon>
        <taxon>Sar</taxon>
        <taxon>Stramenopiles</taxon>
        <taxon>Ochrophyta</taxon>
        <taxon>Bacillariophyta</taxon>
        <taxon>Bacillariophyceae</taxon>
        <taxon>Bacillariophycidae</taxon>
        <taxon>Entomoneidaceae</taxon>
        <taxon>Entomoneis</taxon>
    </lineage>
</organism>
<dbReference type="InterPro" id="IPR050205">
    <property type="entry name" value="CDPK_Ser/Thr_kinases"/>
</dbReference>
<dbReference type="CDD" id="cd00180">
    <property type="entry name" value="PKc"/>
    <property type="match status" value="1"/>
</dbReference>
<evidence type="ECO:0000256" key="3">
    <source>
        <dbReference type="ARBA" id="ARBA00022741"/>
    </source>
</evidence>
<keyword evidence="1" id="KW-0723">Serine/threonine-protein kinase</keyword>
<gene>
    <name evidence="8" type="ORF">APAL1065_LOCUS8085</name>
</gene>
<dbReference type="Gene3D" id="1.10.510.10">
    <property type="entry name" value="Transferase(Phosphotransferase) domain 1"/>
    <property type="match status" value="1"/>
</dbReference>
<dbReference type="AlphaFoldDB" id="A0A7S2Y784"/>
<dbReference type="InterPro" id="IPR011009">
    <property type="entry name" value="Kinase-like_dom_sf"/>
</dbReference>
<dbReference type="PROSITE" id="PS50011">
    <property type="entry name" value="PROTEIN_KINASE_DOM"/>
    <property type="match status" value="1"/>
</dbReference>
<reference evidence="8" key="1">
    <citation type="submission" date="2021-01" db="EMBL/GenBank/DDBJ databases">
        <authorList>
            <person name="Corre E."/>
            <person name="Pelletier E."/>
            <person name="Niang G."/>
            <person name="Scheremetjew M."/>
            <person name="Finn R."/>
            <person name="Kale V."/>
            <person name="Holt S."/>
            <person name="Cochrane G."/>
            <person name="Meng A."/>
            <person name="Brown T."/>
            <person name="Cohen L."/>
        </authorList>
    </citation>
    <scope>NUCLEOTIDE SEQUENCE</scope>
    <source>
        <strain evidence="8">CCMP125</strain>
    </source>
</reference>
<dbReference type="Pfam" id="PF00069">
    <property type="entry name" value="Pkinase"/>
    <property type="match status" value="1"/>
</dbReference>